<dbReference type="Proteomes" id="UP001189624">
    <property type="component" value="Chromosome 2"/>
</dbReference>
<sequence>MVPRYNLERVKTVVSRNTETKYNLGNLQFHSISRIESCNILIALRFIQSKRYDEAIQKACNASRSNSAAQRVDAKP</sequence>
<protein>
    <submittedName>
        <fullName evidence="1">Uncharacterized protein</fullName>
    </submittedName>
</protein>
<proteinExistence type="predicted"/>
<name>A0AA86S0L1_9FABA</name>
<organism evidence="1 2">
    <name type="scientific">Sphenostylis stenocarpa</name>
    <dbReference type="NCBI Taxonomy" id="92480"/>
    <lineage>
        <taxon>Eukaryota</taxon>
        <taxon>Viridiplantae</taxon>
        <taxon>Streptophyta</taxon>
        <taxon>Embryophyta</taxon>
        <taxon>Tracheophyta</taxon>
        <taxon>Spermatophyta</taxon>
        <taxon>Magnoliopsida</taxon>
        <taxon>eudicotyledons</taxon>
        <taxon>Gunneridae</taxon>
        <taxon>Pentapetalae</taxon>
        <taxon>rosids</taxon>
        <taxon>fabids</taxon>
        <taxon>Fabales</taxon>
        <taxon>Fabaceae</taxon>
        <taxon>Papilionoideae</taxon>
        <taxon>50 kb inversion clade</taxon>
        <taxon>NPAAA clade</taxon>
        <taxon>indigoferoid/millettioid clade</taxon>
        <taxon>Phaseoleae</taxon>
        <taxon>Sphenostylis</taxon>
    </lineage>
</organism>
<accession>A0AA86S0L1</accession>
<evidence type="ECO:0000313" key="2">
    <source>
        <dbReference type="Proteomes" id="UP001189624"/>
    </source>
</evidence>
<keyword evidence="2" id="KW-1185">Reference proteome</keyword>
<evidence type="ECO:0000313" key="1">
    <source>
        <dbReference type="EMBL" id="CAJ1929590.1"/>
    </source>
</evidence>
<gene>
    <name evidence="1" type="ORF">AYBTSS11_LOCUS4503</name>
</gene>
<dbReference type="EMBL" id="OY731399">
    <property type="protein sequence ID" value="CAJ1929590.1"/>
    <property type="molecule type" value="Genomic_DNA"/>
</dbReference>
<dbReference type="AlphaFoldDB" id="A0AA86S0L1"/>
<dbReference type="Gramene" id="rna-AYBTSS11_LOCUS4503">
    <property type="protein sequence ID" value="CAJ1929590.1"/>
    <property type="gene ID" value="gene-AYBTSS11_LOCUS4503"/>
</dbReference>
<reference evidence="1" key="1">
    <citation type="submission" date="2023-10" db="EMBL/GenBank/DDBJ databases">
        <authorList>
            <person name="Domelevo Entfellner J.-B."/>
        </authorList>
    </citation>
    <scope>NUCLEOTIDE SEQUENCE</scope>
</reference>